<dbReference type="AlphaFoldDB" id="A0A2S8FZ39"/>
<accession>A0A2S8FZ39</accession>
<dbReference type="Proteomes" id="UP000238322">
    <property type="component" value="Unassembled WGS sequence"/>
</dbReference>
<proteinExistence type="inferred from homology"/>
<dbReference type="SUPFAM" id="SSF48019">
    <property type="entry name" value="post-AAA+ oligomerization domain-like"/>
    <property type="match status" value="1"/>
</dbReference>
<comment type="subunit">
    <text evidence="11">DNA polymerase III contains a core (composed of alpha, epsilon and theta chains) that associates with a tau subunit. This core dimerizes to form the POLIII' complex. PolIII' associates with the gamma complex (composed of gamma, delta, delta', psi and chi chains) and with the beta chain to form the complete DNA polymerase III complex.</text>
</comment>
<evidence type="ECO:0000313" key="14">
    <source>
        <dbReference type="EMBL" id="PQO37455.1"/>
    </source>
</evidence>
<dbReference type="InterPro" id="IPR008921">
    <property type="entry name" value="DNA_pol3_clamp-load_cplx_C"/>
</dbReference>
<dbReference type="Pfam" id="PF13177">
    <property type="entry name" value="DNA_pol3_delta2"/>
    <property type="match status" value="1"/>
</dbReference>
<dbReference type="Pfam" id="PF22608">
    <property type="entry name" value="DNAX_ATPase_lid"/>
    <property type="match status" value="1"/>
</dbReference>
<keyword evidence="5" id="KW-0479">Metal-binding</keyword>
<comment type="catalytic activity">
    <reaction evidence="10 11">
        <text>DNA(n) + a 2'-deoxyribonucleoside 5'-triphosphate = DNA(n+1) + diphosphate</text>
        <dbReference type="Rhea" id="RHEA:22508"/>
        <dbReference type="Rhea" id="RHEA-COMP:17339"/>
        <dbReference type="Rhea" id="RHEA-COMP:17340"/>
        <dbReference type="ChEBI" id="CHEBI:33019"/>
        <dbReference type="ChEBI" id="CHEBI:61560"/>
        <dbReference type="ChEBI" id="CHEBI:173112"/>
        <dbReference type="EC" id="2.7.7.7"/>
    </reaction>
</comment>
<name>A0A2S8FZ39_9BACT</name>
<keyword evidence="7" id="KW-0862">Zinc</keyword>
<evidence type="ECO:0000256" key="7">
    <source>
        <dbReference type="ARBA" id="ARBA00022833"/>
    </source>
</evidence>
<feature type="region of interest" description="Disordered" evidence="12">
    <location>
        <begin position="390"/>
        <end position="451"/>
    </location>
</feature>
<dbReference type="InterPro" id="IPR045085">
    <property type="entry name" value="HLD_clamp_pol_III_gamma_tau"/>
</dbReference>
<dbReference type="Gene3D" id="3.40.50.300">
    <property type="entry name" value="P-loop containing nucleotide triphosphate hydrolases"/>
    <property type="match status" value="1"/>
</dbReference>
<dbReference type="OrthoDB" id="9810148at2"/>
<keyword evidence="8 11" id="KW-0067">ATP-binding</keyword>
<evidence type="ECO:0000256" key="2">
    <source>
        <dbReference type="ARBA" id="ARBA00022679"/>
    </source>
</evidence>
<evidence type="ECO:0000256" key="4">
    <source>
        <dbReference type="ARBA" id="ARBA00022705"/>
    </source>
</evidence>
<protein>
    <recommendedName>
        <fullName evidence="11">DNA polymerase III subunit gamma/tau</fullName>
        <ecNumber evidence="11">2.7.7.7</ecNumber>
    </recommendedName>
</protein>
<dbReference type="GO" id="GO:0009360">
    <property type="term" value="C:DNA polymerase III complex"/>
    <property type="evidence" value="ECO:0007669"/>
    <property type="project" value="InterPro"/>
</dbReference>
<dbReference type="PANTHER" id="PTHR11669">
    <property type="entry name" value="REPLICATION FACTOR C / DNA POLYMERASE III GAMMA-TAU SUBUNIT"/>
    <property type="match status" value="1"/>
</dbReference>
<evidence type="ECO:0000313" key="15">
    <source>
        <dbReference type="Proteomes" id="UP000238322"/>
    </source>
</evidence>
<dbReference type="GO" id="GO:0005524">
    <property type="term" value="F:ATP binding"/>
    <property type="evidence" value="ECO:0007669"/>
    <property type="project" value="UniProtKB-KW"/>
</dbReference>
<dbReference type="FunFam" id="1.10.8.60:FF:000013">
    <property type="entry name" value="DNA polymerase III subunit gamma/tau"/>
    <property type="match status" value="1"/>
</dbReference>
<evidence type="ECO:0000256" key="1">
    <source>
        <dbReference type="ARBA" id="ARBA00006360"/>
    </source>
</evidence>
<keyword evidence="9 11" id="KW-0239">DNA-directed DNA polymerase</keyword>
<evidence type="ECO:0000256" key="12">
    <source>
        <dbReference type="SAM" id="MobiDB-lite"/>
    </source>
</evidence>
<evidence type="ECO:0000256" key="3">
    <source>
        <dbReference type="ARBA" id="ARBA00022695"/>
    </source>
</evidence>
<comment type="function">
    <text evidence="11">DNA polymerase III is a complex, multichain enzyme responsible for most of the replicative synthesis in bacteria. This DNA polymerase also exhibits 3' to 5' exonuclease activity.</text>
</comment>
<dbReference type="FunFam" id="3.40.50.300:FF:000014">
    <property type="entry name" value="DNA polymerase III subunit gamma/tau"/>
    <property type="match status" value="1"/>
</dbReference>
<reference evidence="14 15" key="1">
    <citation type="submission" date="2018-02" db="EMBL/GenBank/DDBJ databases">
        <title>Comparative genomes isolates from brazilian mangrove.</title>
        <authorList>
            <person name="Araujo J.E."/>
            <person name="Taketani R.G."/>
            <person name="Silva M.C.P."/>
            <person name="Loureco M.V."/>
            <person name="Andreote F.D."/>
        </authorList>
    </citation>
    <scope>NUCLEOTIDE SEQUENCE [LARGE SCALE GENOMIC DNA]</scope>
    <source>
        <strain evidence="14 15">Hex-1 MGV</strain>
    </source>
</reference>
<feature type="domain" description="AAA+ ATPase" evidence="13">
    <location>
        <begin position="48"/>
        <end position="190"/>
    </location>
</feature>
<dbReference type="InterPro" id="IPR012763">
    <property type="entry name" value="DNA_pol_III_sug/sutau_N"/>
</dbReference>
<evidence type="ECO:0000256" key="6">
    <source>
        <dbReference type="ARBA" id="ARBA00022741"/>
    </source>
</evidence>
<dbReference type="EC" id="2.7.7.7" evidence="11"/>
<evidence type="ECO:0000256" key="9">
    <source>
        <dbReference type="ARBA" id="ARBA00022932"/>
    </source>
</evidence>
<keyword evidence="4 11" id="KW-0235">DNA replication</keyword>
<dbReference type="Gene3D" id="1.10.8.60">
    <property type="match status" value="1"/>
</dbReference>
<keyword evidence="6 11" id="KW-0547">Nucleotide-binding</keyword>
<organism evidence="14 15">
    <name type="scientific">Blastopirellula marina</name>
    <dbReference type="NCBI Taxonomy" id="124"/>
    <lineage>
        <taxon>Bacteria</taxon>
        <taxon>Pseudomonadati</taxon>
        <taxon>Planctomycetota</taxon>
        <taxon>Planctomycetia</taxon>
        <taxon>Pirellulales</taxon>
        <taxon>Pirellulaceae</taxon>
        <taxon>Blastopirellula</taxon>
    </lineage>
</organism>
<comment type="caution">
    <text evidence="14">The sequence shown here is derived from an EMBL/GenBank/DDBJ whole genome shotgun (WGS) entry which is preliminary data.</text>
</comment>
<evidence type="ECO:0000256" key="8">
    <source>
        <dbReference type="ARBA" id="ARBA00022840"/>
    </source>
</evidence>
<dbReference type="InterPro" id="IPR003593">
    <property type="entry name" value="AAA+_ATPase"/>
</dbReference>
<feature type="compositionally biased region" description="Pro residues" evidence="12">
    <location>
        <begin position="424"/>
        <end position="444"/>
    </location>
</feature>
<sequence>MRGIVAEQNTSPDYLVVARRYRPQSFEELVGQQRVATALGNAIARNRVGHAYLFTGARGVGKTSSARIFAKALNCVKGPTSTPCNECEICQSVTAGEDVDVLEIDGASNRGIEEIRQLRANINVRPSRARFKIYIIDEVHMFTKEAFNALLKTLEEPPDHAKFIFCTTDPERIPITVLSRCQRFDFGGILPDDIVGRLRHIVDTENVPAADEALKLIARRANGSMRDSQSLLEQILAFGDAEITVESVHRLLGTADNQQVVELAGQILASDTAAALQSVHNVFTEGVDPGQLLEQLLRLFRDLMVLGSGGSPDLLQSLSPGSVDEGTQLAQKAGVAKLLAAVQCLDDTLVRLHRSTYGQVLTEAAVVRLCQLEDLDSLGSLIATLKEGGLPAKSAPAPSSPPPQKKTAEPAVAAPAEPATIPIRPQPTRPAPPAPNPTPQPPPAEVSAPSSAPKLVLTEKNVKSVWNQITEELPGLVGDCARKSHSVAISGPKHLVVDFFTTYNSAVDALRRPKSQEDLEKAFLAVCGEAYQVEFRTVEDPNAGRDPSAHMSPQKAVQEGRVRARLLAEQETMVQRAMELFDAEVTGVREPDA</sequence>
<dbReference type="GO" id="GO:0003677">
    <property type="term" value="F:DNA binding"/>
    <property type="evidence" value="ECO:0007669"/>
    <property type="project" value="InterPro"/>
</dbReference>
<evidence type="ECO:0000256" key="11">
    <source>
        <dbReference type="RuleBase" id="RU364063"/>
    </source>
</evidence>
<dbReference type="PANTHER" id="PTHR11669:SF0">
    <property type="entry name" value="PROTEIN STICHEL-LIKE 2"/>
    <property type="match status" value="1"/>
</dbReference>
<evidence type="ECO:0000256" key="10">
    <source>
        <dbReference type="ARBA" id="ARBA00049244"/>
    </source>
</evidence>
<dbReference type="InterPro" id="IPR050238">
    <property type="entry name" value="DNA_Rep/Repair_Clamp_Loader"/>
</dbReference>
<comment type="similarity">
    <text evidence="1 11">Belongs to the DnaX/STICHEL family.</text>
</comment>
<dbReference type="GO" id="GO:0006261">
    <property type="term" value="P:DNA-templated DNA replication"/>
    <property type="evidence" value="ECO:0007669"/>
    <property type="project" value="TreeGrafter"/>
</dbReference>
<keyword evidence="3 11" id="KW-0548">Nucleotidyltransferase</keyword>
<dbReference type="NCBIfam" id="TIGR02397">
    <property type="entry name" value="dnaX_nterm"/>
    <property type="match status" value="1"/>
</dbReference>
<dbReference type="InterPro" id="IPR027417">
    <property type="entry name" value="P-loop_NTPase"/>
</dbReference>
<evidence type="ECO:0000256" key="5">
    <source>
        <dbReference type="ARBA" id="ARBA00022723"/>
    </source>
</evidence>
<keyword evidence="2 11" id="KW-0808">Transferase</keyword>
<dbReference type="CDD" id="cd18137">
    <property type="entry name" value="HLD_clamp_pol_III_gamma_tau"/>
    <property type="match status" value="1"/>
</dbReference>
<dbReference type="InterPro" id="IPR022754">
    <property type="entry name" value="DNA_pol_III_gamma-3"/>
</dbReference>
<dbReference type="SMART" id="SM00382">
    <property type="entry name" value="AAA"/>
    <property type="match status" value="1"/>
</dbReference>
<dbReference type="SUPFAM" id="SSF52540">
    <property type="entry name" value="P-loop containing nucleoside triphosphate hydrolases"/>
    <property type="match status" value="1"/>
</dbReference>
<dbReference type="CDD" id="cd00009">
    <property type="entry name" value="AAA"/>
    <property type="match status" value="1"/>
</dbReference>
<dbReference type="NCBIfam" id="NF004046">
    <property type="entry name" value="PRK05563.1"/>
    <property type="match status" value="1"/>
</dbReference>
<dbReference type="Pfam" id="PF12169">
    <property type="entry name" value="DNA_pol3_gamma3"/>
    <property type="match status" value="1"/>
</dbReference>
<dbReference type="EMBL" id="PUHY01000005">
    <property type="protein sequence ID" value="PQO37455.1"/>
    <property type="molecule type" value="Genomic_DNA"/>
</dbReference>
<gene>
    <name evidence="11" type="primary">dnaX</name>
    <name evidence="14" type="ORF">C5Y83_05800</name>
</gene>
<dbReference type="Gene3D" id="1.20.272.10">
    <property type="match status" value="1"/>
</dbReference>
<evidence type="ECO:0000259" key="13">
    <source>
        <dbReference type="SMART" id="SM00382"/>
    </source>
</evidence>
<dbReference type="GO" id="GO:0003887">
    <property type="term" value="F:DNA-directed DNA polymerase activity"/>
    <property type="evidence" value="ECO:0007669"/>
    <property type="project" value="UniProtKB-KW"/>
</dbReference>
<dbReference type="GO" id="GO:0046872">
    <property type="term" value="F:metal ion binding"/>
    <property type="evidence" value="ECO:0007669"/>
    <property type="project" value="UniProtKB-KW"/>
</dbReference>
<feature type="compositionally biased region" description="Low complexity" evidence="12">
    <location>
        <begin position="409"/>
        <end position="423"/>
    </location>
</feature>